<dbReference type="SFLD" id="SFLDG01062">
    <property type="entry name" value="methyltransferase_(Class_A)"/>
    <property type="match status" value="1"/>
</dbReference>
<feature type="binding site" evidence="11">
    <location>
        <position position="118"/>
    </location>
    <ligand>
        <name>[4Fe-4S] cluster</name>
        <dbReference type="ChEBI" id="CHEBI:49883"/>
        <note>4Fe-4S-S-AdoMet</note>
    </ligand>
</feature>
<dbReference type="GO" id="GO:0002935">
    <property type="term" value="F:tRNA (adenine(37)-C2)-methyltransferase activity"/>
    <property type="evidence" value="ECO:0007669"/>
    <property type="project" value="UniProtKB-UniRule"/>
</dbReference>
<dbReference type="InterPro" id="IPR027492">
    <property type="entry name" value="RNA_MTrfase_RlmN"/>
</dbReference>
<evidence type="ECO:0000256" key="11">
    <source>
        <dbReference type="HAMAP-Rule" id="MF_01849"/>
    </source>
</evidence>
<dbReference type="AlphaFoldDB" id="A0A2T2XAP3"/>
<name>A0A2T2XAP3_9FIRM</name>
<evidence type="ECO:0000256" key="8">
    <source>
        <dbReference type="ARBA" id="ARBA00022723"/>
    </source>
</evidence>
<comment type="subcellular location">
    <subcellularLocation>
        <location evidence="1 11">Cytoplasm</location>
    </subcellularLocation>
</comment>
<dbReference type="SFLD" id="SFLDF00275">
    <property type="entry name" value="adenosine_C2_methyltransferase"/>
    <property type="match status" value="1"/>
</dbReference>
<comment type="catalytic activity">
    <reaction evidence="11">
        <text>adenosine(37) in tRNA + 2 reduced [2Fe-2S]-[ferredoxin] + 2 S-adenosyl-L-methionine = 2-methyladenosine(37) in tRNA + 5'-deoxyadenosine + L-methionine + 2 oxidized [2Fe-2S]-[ferredoxin] + S-adenosyl-L-homocysteine</text>
        <dbReference type="Rhea" id="RHEA:43332"/>
        <dbReference type="Rhea" id="RHEA-COMP:10000"/>
        <dbReference type="Rhea" id="RHEA-COMP:10001"/>
        <dbReference type="Rhea" id="RHEA-COMP:10162"/>
        <dbReference type="Rhea" id="RHEA-COMP:10485"/>
        <dbReference type="ChEBI" id="CHEBI:17319"/>
        <dbReference type="ChEBI" id="CHEBI:33737"/>
        <dbReference type="ChEBI" id="CHEBI:33738"/>
        <dbReference type="ChEBI" id="CHEBI:57844"/>
        <dbReference type="ChEBI" id="CHEBI:57856"/>
        <dbReference type="ChEBI" id="CHEBI:59789"/>
        <dbReference type="ChEBI" id="CHEBI:74411"/>
        <dbReference type="ChEBI" id="CHEBI:74497"/>
        <dbReference type="EC" id="2.1.1.192"/>
    </reaction>
</comment>
<dbReference type="GO" id="GO:0070040">
    <property type="term" value="F:rRNA (adenine(2503)-C2-)-methyltransferase activity"/>
    <property type="evidence" value="ECO:0007669"/>
    <property type="project" value="UniProtKB-UniRule"/>
</dbReference>
<dbReference type="Gene3D" id="3.20.20.70">
    <property type="entry name" value="Aldolase class I"/>
    <property type="match status" value="1"/>
</dbReference>
<evidence type="ECO:0000256" key="5">
    <source>
        <dbReference type="ARBA" id="ARBA00022603"/>
    </source>
</evidence>
<dbReference type="NCBIfam" id="TIGR00048">
    <property type="entry name" value="rRNA_mod_RlmN"/>
    <property type="match status" value="1"/>
</dbReference>
<organism evidence="13 14">
    <name type="scientific">Sulfobacillus benefaciens</name>
    <dbReference type="NCBI Taxonomy" id="453960"/>
    <lineage>
        <taxon>Bacteria</taxon>
        <taxon>Bacillati</taxon>
        <taxon>Bacillota</taxon>
        <taxon>Clostridia</taxon>
        <taxon>Eubacteriales</taxon>
        <taxon>Clostridiales Family XVII. Incertae Sedis</taxon>
        <taxon>Sulfobacillus</taxon>
    </lineage>
</organism>
<feature type="binding site" evidence="11">
    <location>
        <position position="121"/>
    </location>
    <ligand>
        <name>[4Fe-4S] cluster</name>
        <dbReference type="ChEBI" id="CHEBI:49883"/>
        <note>4Fe-4S-S-AdoMet</note>
    </ligand>
</feature>
<sequence>MVDKSEDILSLNRDEMGAWMQRQGWPRYRGNQLFGALWRQRAATYEQISSWPKELRQTMSERAPFYRLQAVTVQKDRDGTRKILARLWDGQQVEIVVLPHNYGYSVCVSSQVGCNMGCKFCASGILKRTRNLTAGEMLDQVRLANDLISPEDRIISRVDLMGIGEPLDNYDNVIRFIKVAHDSQGFNLGYRHFTVSTSGLVPDIYRLAREHLPITLAVSLHAPNDALRSRLMPVNKAYPIDRLIAASKFYFEETGRRVSFEYALLAGINDSGEMAHQLADLLQGLSCHVNLIPWNPVPEHPFQPSQKKLVEEFQRIVQNRGISCTIRKEMGQDIEAACGQLRRREEELLSP</sequence>
<evidence type="ECO:0000256" key="4">
    <source>
        <dbReference type="ARBA" id="ARBA00022552"/>
    </source>
</evidence>
<keyword evidence="2 11" id="KW-0004">4Fe-4S</keyword>
<comment type="function">
    <text evidence="11">Specifically methylates position 2 of adenine 2503 in 23S rRNA and position 2 of adenine 37 in tRNAs.</text>
</comment>
<dbReference type="GO" id="GO:0005737">
    <property type="term" value="C:cytoplasm"/>
    <property type="evidence" value="ECO:0007669"/>
    <property type="project" value="UniProtKB-SubCell"/>
</dbReference>
<dbReference type="EMBL" id="PXYT01000002">
    <property type="protein sequence ID" value="PSR31552.1"/>
    <property type="molecule type" value="Genomic_DNA"/>
</dbReference>
<dbReference type="GO" id="GO:0019843">
    <property type="term" value="F:rRNA binding"/>
    <property type="evidence" value="ECO:0007669"/>
    <property type="project" value="UniProtKB-UniRule"/>
</dbReference>
<reference evidence="13 14" key="1">
    <citation type="journal article" date="2014" name="BMC Genomics">
        <title>Comparison of environmental and isolate Sulfobacillus genomes reveals diverse carbon, sulfur, nitrogen, and hydrogen metabolisms.</title>
        <authorList>
            <person name="Justice N.B."/>
            <person name="Norman A."/>
            <person name="Brown C.T."/>
            <person name="Singh A."/>
            <person name="Thomas B.C."/>
            <person name="Banfield J.F."/>
        </authorList>
    </citation>
    <scope>NUCLEOTIDE SEQUENCE [LARGE SCALE GENOMIC DNA]</scope>
    <source>
        <strain evidence="13">AMDSBA1</strain>
    </source>
</reference>
<evidence type="ECO:0000256" key="9">
    <source>
        <dbReference type="ARBA" id="ARBA00023004"/>
    </source>
</evidence>
<keyword evidence="4 11" id="KW-0698">rRNA processing</keyword>
<dbReference type="Pfam" id="PF04055">
    <property type="entry name" value="Radical_SAM"/>
    <property type="match status" value="1"/>
</dbReference>
<dbReference type="GO" id="GO:0051539">
    <property type="term" value="F:4 iron, 4 sulfur cluster binding"/>
    <property type="evidence" value="ECO:0007669"/>
    <property type="project" value="UniProtKB-UniRule"/>
</dbReference>
<dbReference type="GO" id="GO:0000049">
    <property type="term" value="F:tRNA binding"/>
    <property type="evidence" value="ECO:0007669"/>
    <property type="project" value="UniProtKB-UniRule"/>
</dbReference>
<comment type="caution">
    <text evidence="13">The sequence shown here is derived from an EMBL/GenBank/DDBJ whole genome shotgun (WGS) entry which is preliminary data.</text>
</comment>
<dbReference type="GO" id="GO:0030488">
    <property type="term" value="P:tRNA methylation"/>
    <property type="evidence" value="ECO:0007669"/>
    <property type="project" value="UniProtKB-UniRule"/>
</dbReference>
<evidence type="ECO:0000256" key="6">
    <source>
        <dbReference type="ARBA" id="ARBA00022679"/>
    </source>
</evidence>
<evidence type="ECO:0000256" key="1">
    <source>
        <dbReference type="ARBA" id="ARBA00004496"/>
    </source>
</evidence>
<keyword evidence="10 11" id="KW-0411">Iron-sulfur</keyword>
<keyword evidence="9 11" id="KW-0408">Iron</keyword>
<keyword evidence="7 11" id="KW-0949">S-adenosyl-L-methionine</keyword>
<evidence type="ECO:0000256" key="3">
    <source>
        <dbReference type="ARBA" id="ARBA00022490"/>
    </source>
</evidence>
<comment type="miscellaneous">
    <text evidence="11">Reaction proceeds by a ping-pong mechanism involving intermediate methylation of a conserved cysteine residue.</text>
</comment>
<comment type="catalytic activity">
    <reaction evidence="11">
        <text>adenosine(2503) in 23S rRNA + 2 reduced [2Fe-2S]-[ferredoxin] + 2 S-adenosyl-L-methionine = 2-methyladenosine(2503) in 23S rRNA + 5'-deoxyadenosine + L-methionine + 2 oxidized [2Fe-2S]-[ferredoxin] + S-adenosyl-L-homocysteine</text>
        <dbReference type="Rhea" id="RHEA:42916"/>
        <dbReference type="Rhea" id="RHEA-COMP:10000"/>
        <dbReference type="Rhea" id="RHEA-COMP:10001"/>
        <dbReference type="Rhea" id="RHEA-COMP:10152"/>
        <dbReference type="Rhea" id="RHEA-COMP:10282"/>
        <dbReference type="ChEBI" id="CHEBI:17319"/>
        <dbReference type="ChEBI" id="CHEBI:33737"/>
        <dbReference type="ChEBI" id="CHEBI:33738"/>
        <dbReference type="ChEBI" id="CHEBI:57844"/>
        <dbReference type="ChEBI" id="CHEBI:57856"/>
        <dbReference type="ChEBI" id="CHEBI:59789"/>
        <dbReference type="ChEBI" id="CHEBI:74411"/>
        <dbReference type="ChEBI" id="CHEBI:74497"/>
        <dbReference type="EC" id="2.1.1.192"/>
    </reaction>
</comment>
<dbReference type="PANTHER" id="PTHR30544">
    <property type="entry name" value="23S RRNA METHYLTRANSFERASE"/>
    <property type="match status" value="1"/>
</dbReference>
<dbReference type="InterPro" id="IPR058240">
    <property type="entry name" value="rSAM_sf"/>
</dbReference>
<evidence type="ECO:0000256" key="2">
    <source>
        <dbReference type="ARBA" id="ARBA00022485"/>
    </source>
</evidence>
<feature type="active site" description="S-methylcysteine intermediate" evidence="11">
    <location>
        <position position="338"/>
    </location>
</feature>
<dbReference type="GO" id="GO:0046872">
    <property type="term" value="F:metal ion binding"/>
    <property type="evidence" value="ECO:0007669"/>
    <property type="project" value="UniProtKB-KW"/>
</dbReference>
<dbReference type="Proteomes" id="UP000242699">
    <property type="component" value="Unassembled WGS sequence"/>
</dbReference>
<dbReference type="PIRSF" id="PIRSF006004">
    <property type="entry name" value="CHP00048"/>
    <property type="match status" value="1"/>
</dbReference>
<feature type="binding site" evidence="11">
    <location>
        <begin position="219"/>
        <end position="221"/>
    </location>
    <ligand>
        <name>S-adenosyl-L-methionine</name>
        <dbReference type="ChEBI" id="CHEBI:59789"/>
    </ligand>
</feature>
<evidence type="ECO:0000259" key="12">
    <source>
        <dbReference type="PROSITE" id="PS51918"/>
    </source>
</evidence>
<dbReference type="InterPro" id="IPR007197">
    <property type="entry name" value="rSAM"/>
</dbReference>
<comment type="caution">
    <text evidence="11">Lacks conserved residue(s) required for the propagation of feature annotation.</text>
</comment>
<evidence type="ECO:0000313" key="14">
    <source>
        <dbReference type="Proteomes" id="UP000242699"/>
    </source>
</evidence>
<feature type="active site" description="Proton acceptor" evidence="11">
    <location>
        <position position="94"/>
    </location>
</feature>
<keyword evidence="11" id="KW-1015">Disulfide bond</keyword>
<gene>
    <name evidence="11 13" type="primary">rlmN</name>
    <name evidence="13" type="ORF">C7B43_02330</name>
</gene>
<dbReference type="CDD" id="cd01335">
    <property type="entry name" value="Radical_SAM"/>
    <property type="match status" value="1"/>
</dbReference>
<dbReference type="HAMAP" id="MF_01849">
    <property type="entry name" value="RNA_methyltr_RlmN"/>
    <property type="match status" value="1"/>
</dbReference>
<proteinExistence type="inferred from homology"/>
<feature type="domain" description="Radical SAM core" evidence="12">
    <location>
        <begin position="100"/>
        <end position="333"/>
    </location>
</feature>
<keyword evidence="8 11" id="KW-0479">Metal-binding</keyword>
<feature type="binding site" evidence="11">
    <location>
        <begin position="164"/>
        <end position="165"/>
    </location>
    <ligand>
        <name>S-adenosyl-L-methionine</name>
        <dbReference type="ChEBI" id="CHEBI:59789"/>
    </ligand>
</feature>
<dbReference type="Gene3D" id="1.10.150.530">
    <property type="match status" value="1"/>
</dbReference>
<dbReference type="SFLD" id="SFLDS00029">
    <property type="entry name" value="Radical_SAM"/>
    <property type="match status" value="1"/>
</dbReference>
<dbReference type="PROSITE" id="PS51918">
    <property type="entry name" value="RADICAL_SAM"/>
    <property type="match status" value="1"/>
</dbReference>
<feature type="binding site" evidence="11">
    <location>
        <position position="295"/>
    </location>
    <ligand>
        <name>S-adenosyl-L-methionine</name>
        <dbReference type="ChEBI" id="CHEBI:59789"/>
    </ligand>
</feature>
<dbReference type="SUPFAM" id="SSF102114">
    <property type="entry name" value="Radical SAM enzymes"/>
    <property type="match status" value="1"/>
</dbReference>
<keyword evidence="3 11" id="KW-0963">Cytoplasm</keyword>
<dbReference type="FunFam" id="3.20.20.70:FF:000014">
    <property type="entry name" value="Probable dual-specificity RNA methyltransferase RlmN"/>
    <property type="match status" value="1"/>
</dbReference>
<evidence type="ECO:0000256" key="7">
    <source>
        <dbReference type="ARBA" id="ARBA00022691"/>
    </source>
</evidence>
<dbReference type="PANTHER" id="PTHR30544:SF5">
    <property type="entry name" value="RADICAL SAM CORE DOMAIN-CONTAINING PROTEIN"/>
    <property type="match status" value="1"/>
</dbReference>
<comment type="similarity">
    <text evidence="11">Belongs to the radical SAM superfamily. RlmN family.</text>
</comment>
<dbReference type="InterPro" id="IPR040072">
    <property type="entry name" value="Methyltransferase_A"/>
</dbReference>
<keyword evidence="11" id="KW-0819">tRNA processing</keyword>
<evidence type="ECO:0000313" key="13">
    <source>
        <dbReference type="EMBL" id="PSR31552.1"/>
    </source>
</evidence>
<feature type="binding site" evidence="11">
    <location>
        <position position="196"/>
    </location>
    <ligand>
        <name>S-adenosyl-L-methionine</name>
        <dbReference type="ChEBI" id="CHEBI:59789"/>
    </ligand>
</feature>
<accession>A0A2T2XAP3</accession>
<comment type="cofactor">
    <cofactor evidence="11">
        <name>[4Fe-4S] cluster</name>
        <dbReference type="ChEBI" id="CHEBI:49883"/>
    </cofactor>
    <text evidence="11">Binds 1 [4Fe-4S] cluster. The cluster is coordinated with 3 cysteines and an exchangeable S-adenosyl-L-methionine.</text>
</comment>
<dbReference type="GO" id="GO:0070475">
    <property type="term" value="P:rRNA base methylation"/>
    <property type="evidence" value="ECO:0007669"/>
    <property type="project" value="UniProtKB-UniRule"/>
</dbReference>
<feature type="binding site" evidence="11">
    <location>
        <position position="114"/>
    </location>
    <ligand>
        <name>[4Fe-4S] cluster</name>
        <dbReference type="ChEBI" id="CHEBI:49883"/>
        <note>4Fe-4S-S-AdoMet</note>
    </ligand>
</feature>
<evidence type="ECO:0000256" key="10">
    <source>
        <dbReference type="ARBA" id="ARBA00023014"/>
    </source>
</evidence>
<dbReference type="InterPro" id="IPR013785">
    <property type="entry name" value="Aldolase_TIM"/>
</dbReference>
<keyword evidence="5 11" id="KW-0489">Methyltransferase</keyword>
<protein>
    <recommendedName>
        <fullName evidence="11">Probable dual-specificity RNA methyltransferase RlmN</fullName>
        <ecNumber evidence="11">2.1.1.192</ecNumber>
    </recommendedName>
    <alternativeName>
        <fullName evidence="11">23S rRNA (adenine(2503)-C(2))-methyltransferase</fullName>
    </alternativeName>
    <alternativeName>
        <fullName evidence="11">23S rRNA m2A2503 methyltransferase</fullName>
    </alternativeName>
    <alternativeName>
        <fullName evidence="11">Ribosomal RNA large subunit methyltransferase N</fullName>
    </alternativeName>
    <alternativeName>
        <fullName evidence="11">tRNA (adenine(37)-C(2))-methyltransferase</fullName>
    </alternativeName>
    <alternativeName>
        <fullName evidence="11">tRNA m2A37 methyltransferase</fullName>
    </alternativeName>
</protein>
<dbReference type="EC" id="2.1.1.192" evidence="11"/>
<dbReference type="InterPro" id="IPR004383">
    <property type="entry name" value="rRNA_lsu_MTrfase_RlmN/Cfr"/>
</dbReference>
<keyword evidence="6 11" id="KW-0808">Transferase</keyword>